<reference evidence="1 2" key="1">
    <citation type="submission" date="2008-08" db="EMBL/GenBank/DDBJ databases">
        <authorList>
            <person name="Madupu R."/>
            <person name="Durkin A.S."/>
            <person name="Torralba M."/>
            <person name="Methe B."/>
            <person name="Sutton G.G."/>
            <person name="Strausberg R.L."/>
            <person name="Nelson K.E."/>
        </authorList>
    </citation>
    <scope>NUCLEOTIDE SEQUENCE [LARGE SCALE GENOMIC DNA]</scope>
    <source>
        <strain evidence="1 2">RM3267</strain>
    </source>
</reference>
<dbReference type="EMBL" id="ACFU01000023">
    <property type="protein sequence ID" value="EEF13269.1"/>
    <property type="molecule type" value="Genomic_DNA"/>
</dbReference>
<accession>B9D3Z9</accession>
<comment type="caution">
    <text evidence="1">The sequence shown here is derived from an EMBL/GenBank/DDBJ whole genome shotgun (WGS) entry which is preliminary data.</text>
</comment>
<evidence type="ECO:0000313" key="1">
    <source>
        <dbReference type="EMBL" id="EEF13269.1"/>
    </source>
</evidence>
<organism evidence="1 2">
    <name type="scientific">Campylobacter rectus RM3267</name>
    <dbReference type="NCBI Taxonomy" id="553218"/>
    <lineage>
        <taxon>Bacteria</taxon>
        <taxon>Pseudomonadati</taxon>
        <taxon>Campylobacterota</taxon>
        <taxon>Epsilonproteobacteria</taxon>
        <taxon>Campylobacterales</taxon>
        <taxon>Campylobacteraceae</taxon>
        <taxon>Campylobacter</taxon>
    </lineage>
</organism>
<dbReference type="AlphaFoldDB" id="B9D3Z9"/>
<proteinExistence type="predicted"/>
<sequence>MSHKFFAKIDRYLNLRHSERYEPRSPIVLNRQIFQISKIRRRRTLVAWLNLARP</sequence>
<protein>
    <submittedName>
        <fullName evidence="1">Uncharacterized protein</fullName>
    </submittedName>
</protein>
<name>B9D3Z9_CAMRE</name>
<dbReference type="Proteomes" id="UP000003082">
    <property type="component" value="Unassembled WGS sequence"/>
</dbReference>
<keyword evidence="2" id="KW-1185">Reference proteome</keyword>
<evidence type="ECO:0000313" key="2">
    <source>
        <dbReference type="Proteomes" id="UP000003082"/>
    </source>
</evidence>
<gene>
    <name evidence="1" type="ORF">CAMRE0001_2694</name>
</gene>